<feature type="region of interest" description="Disordered" evidence="1">
    <location>
        <begin position="1"/>
        <end position="33"/>
    </location>
</feature>
<evidence type="ECO:0000313" key="2">
    <source>
        <dbReference type="EMBL" id="TEB31761.1"/>
    </source>
</evidence>
<organism evidence="2 3">
    <name type="scientific">Coprinellus micaceus</name>
    <name type="common">Glistening ink-cap mushroom</name>
    <name type="synonym">Coprinus micaceus</name>
    <dbReference type="NCBI Taxonomy" id="71717"/>
    <lineage>
        <taxon>Eukaryota</taxon>
        <taxon>Fungi</taxon>
        <taxon>Dikarya</taxon>
        <taxon>Basidiomycota</taxon>
        <taxon>Agaricomycotina</taxon>
        <taxon>Agaricomycetes</taxon>
        <taxon>Agaricomycetidae</taxon>
        <taxon>Agaricales</taxon>
        <taxon>Agaricineae</taxon>
        <taxon>Psathyrellaceae</taxon>
        <taxon>Coprinellus</taxon>
    </lineage>
</organism>
<proteinExistence type="predicted"/>
<evidence type="ECO:0000256" key="1">
    <source>
        <dbReference type="SAM" id="MobiDB-lite"/>
    </source>
</evidence>
<reference evidence="2 3" key="1">
    <citation type="journal article" date="2019" name="Nat. Ecol. Evol.">
        <title>Megaphylogeny resolves global patterns of mushroom evolution.</title>
        <authorList>
            <person name="Varga T."/>
            <person name="Krizsan K."/>
            <person name="Foldi C."/>
            <person name="Dima B."/>
            <person name="Sanchez-Garcia M."/>
            <person name="Sanchez-Ramirez S."/>
            <person name="Szollosi G.J."/>
            <person name="Szarkandi J.G."/>
            <person name="Papp V."/>
            <person name="Albert L."/>
            <person name="Andreopoulos W."/>
            <person name="Angelini C."/>
            <person name="Antonin V."/>
            <person name="Barry K.W."/>
            <person name="Bougher N.L."/>
            <person name="Buchanan P."/>
            <person name="Buyck B."/>
            <person name="Bense V."/>
            <person name="Catcheside P."/>
            <person name="Chovatia M."/>
            <person name="Cooper J."/>
            <person name="Damon W."/>
            <person name="Desjardin D."/>
            <person name="Finy P."/>
            <person name="Geml J."/>
            <person name="Haridas S."/>
            <person name="Hughes K."/>
            <person name="Justo A."/>
            <person name="Karasinski D."/>
            <person name="Kautmanova I."/>
            <person name="Kiss B."/>
            <person name="Kocsube S."/>
            <person name="Kotiranta H."/>
            <person name="LaButti K.M."/>
            <person name="Lechner B.E."/>
            <person name="Liimatainen K."/>
            <person name="Lipzen A."/>
            <person name="Lukacs Z."/>
            <person name="Mihaltcheva S."/>
            <person name="Morgado L.N."/>
            <person name="Niskanen T."/>
            <person name="Noordeloos M.E."/>
            <person name="Ohm R.A."/>
            <person name="Ortiz-Santana B."/>
            <person name="Ovrebo C."/>
            <person name="Racz N."/>
            <person name="Riley R."/>
            <person name="Savchenko A."/>
            <person name="Shiryaev A."/>
            <person name="Soop K."/>
            <person name="Spirin V."/>
            <person name="Szebenyi C."/>
            <person name="Tomsovsky M."/>
            <person name="Tulloss R.E."/>
            <person name="Uehling J."/>
            <person name="Grigoriev I.V."/>
            <person name="Vagvolgyi C."/>
            <person name="Papp T."/>
            <person name="Martin F.M."/>
            <person name="Miettinen O."/>
            <person name="Hibbett D.S."/>
            <person name="Nagy L.G."/>
        </authorList>
    </citation>
    <scope>NUCLEOTIDE SEQUENCE [LARGE SCALE GENOMIC DNA]</scope>
    <source>
        <strain evidence="2 3">FP101781</strain>
    </source>
</reference>
<dbReference type="Proteomes" id="UP000298030">
    <property type="component" value="Unassembled WGS sequence"/>
</dbReference>
<feature type="region of interest" description="Disordered" evidence="1">
    <location>
        <begin position="358"/>
        <end position="381"/>
    </location>
</feature>
<keyword evidence="3" id="KW-1185">Reference proteome</keyword>
<sequence length="654" mass="74022">MQRSTRKRSATQTSVGKHKKIRHTPSASVRSLQADGTFYREGESRPVLPKQFDNFIPSIQGDSETTTPLPPDVDSKMLIHIFDYMTERWIDFGDEETCEVYDQLHWVTNSTGLEARFLPVVREMRQIAKNKGQDTQVTKLRKIEDAFLEEGGSNNIFERFRSHILFQKCKNCPTFVKSFIEVGRRRYEQLKACVEEGSERRMHTTFIGFLEFVTVFSNRDPCTNSRRVPESEITFMNAKHVVETPADAKAGLQTGFLRNATEEKPANYIVADETWHRIKAPKLSDTTTSVSIIFYKKNDPDDTEVTSEKIFGGCIYYPRSAALSEEDESNKVYSKVNRVMVTKKMMVVRKRIETGGKMAKGSGHQAVNGFPYDNRRSKMPRSDEVCNADSTRIPNNQVNDFVTSAHEGLLQGFLPEYAWKRLAVAEDCGMVNPIGFPRLCCFDTVAYAATTHEDDDLCATSGQCTFRPQNMKRTTGNFFFARFKLILEMAQGLNWFWDGKTCEHGTTPCDVHLHSEVKFTAKYIRTHADKPQWTRVFTIPKAVGSAYSRQMYKEGNDENKEKSGVDGRCAAGRRSKRLRFLKLMGEANQLALPPARLNVKVPGLEIGATTSTWSTEPTPDVGEPAWEFTEADTASDDDEGGVKIGFDCFFAKAT</sequence>
<comment type="caution">
    <text evidence="2">The sequence shown here is derived from an EMBL/GenBank/DDBJ whole genome shotgun (WGS) entry which is preliminary data.</text>
</comment>
<dbReference type="AlphaFoldDB" id="A0A4Y7TCM6"/>
<evidence type="ECO:0000313" key="3">
    <source>
        <dbReference type="Proteomes" id="UP000298030"/>
    </source>
</evidence>
<accession>A0A4Y7TCM6</accession>
<name>A0A4Y7TCM6_COPMI</name>
<dbReference type="EMBL" id="QPFP01000018">
    <property type="protein sequence ID" value="TEB31761.1"/>
    <property type="molecule type" value="Genomic_DNA"/>
</dbReference>
<protein>
    <submittedName>
        <fullName evidence="2">Uncharacterized protein</fullName>
    </submittedName>
</protein>
<dbReference type="OrthoDB" id="2931266at2759"/>
<gene>
    <name evidence="2" type="ORF">FA13DRAFT_1709662</name>
</gene>